<accession>A0A3L6QM18</accession>
<dbReference type="OrthoDB" id="711991at2759"/>
<comment type="caution">
    <text evidence="2">The sequence shown here is derived from an EMBL/GenBank/DDBJ whole genome shotgun (WGS) entry which is preliminary data.</text>
</comment>
<dbReference type="STRING" id="4540.A0A3L6QM18"/>
<evidence type="ECO:0000313" key="3">
    <source>
        <dbReference type="Proteomes" id="UP000275267"/>
    </source>
</evidence>
<name>A0A3L6QM18_PANMI</name>
<feature type="region of interest" description="Disordered" evidence="1">
    <location>
        <begin position="72"/>
        <end position="100"/>
    </location>
</feature>
<reference evidence="3" key="1">
    <citation type="journal article" date="2019" name="Nat. Commun.">
        <title>The genome of broomcorn millet.</title>
        <authorList>
            <person name="Zou C."/>
            <person name="Miki D."/>
            <person name="Li D."/>
            <person name="Tang Q."/>
            <person name="Xiao L."/>
            <person name="Rajput S."/>
            <person name="Deng P."/>
            <person name="Jia W."/>
            <person name="Huang R."/>
            <person name="Zhang M."/>
            <person name="Sun Y."/>
            <person name="Hu J."/>
            <person name="Fu X."/>
            <person name="Schnable P.S."/>
            <person name="Li F."/>
            <person name="Zhang H."/>
            <person name="Feng B."/>
            <person name="Zhu X."/>
            <person name="Liu R."/>
            <person name="Schnable J.C."/>
            <person name="Zhu J.-K."/>
            <person name="Zhang H."/>
        </authorList>
    </citation>
    <scope>NUCLEOTIDE SEQUENCE [LARGE SCALE GENOMIC DNA]</scope>
</reference>
<dbReference type="EMBL" id="PQIB02000011">
    <property type="protein sequence ID" value="RLM84912.1"/>
    <property type="molecule type" value="Genomic_DNA"/>
</dbReference>
<organism evidence="2 3">
    <name type="scientific">Panicum miliaceum</name>
    <name type="common">Proso millet</name>
    <name type="synonym">Broomcorn millet</name>
    <dbReference type="NCBI Taxonomy" id="4540"/>
    <lineage>
        <taxon>Eukaryota</taxon>
        <taxon>Viridiplantae</taxon>
        <taxon>Streptophyta</taxon>
        <taxon>Embryophyta</taxon>
        <taxon>Tracheophyta</taxon>
        <taxon>Spermatophyta</taxon>
        <taxon>Magnoliopsida</taxon>
        <taxon>Liliopsida</taxon>
        <taxon>Poales</taxon>
        <taxon>Poaceae</taxon>
        <taxon>PACMAD clade</taxon>
        <taxon>Panicoideae</taxon>
        <taxon>Panicodae</taxon>
        <taxon>Paniceae</taxon>
        <taxon>Panicinae</taxon>
        <taxon>Panicum</taxon>
        <taxon>Panicum sect. Panicum</taxon>
    </lineage>
</organism>
<dbReference type="Proteomes" id="UP000275267">
    <property type="component" value="Unassembled WGS sequence"/>
</dbReference>
<evidence type="ECO:0000313" key="2">
    <source>
        <dbReference type="EMBL" id="RLM84912.1"/>
    </source>
</evidence>
<sequence>MEYVELEQSLEAEKKRKERLQEATEKEMSGRVMQWLNANIFELGLDELLEFQTKLEEIQAIVKEKVHEVMVEGRQTPRSLPQPPMEVDRGTRHRMEKTQQMGLQQRGKAICWKRISLDLAGVRILKVAIVAFNGGGWFVENFI</sequence>
<keyword evidence="3" id="KW-1185">Reference proteome</keyword>
<protein>
    <submittedName>
        <fullName evidence="2">Agamous-like MADS-box protein AGL29</fullName>
    </submittedName>
</protein>
<dbReference type="AlphaFoldDB" id="A0A3L6QM18"/>
<proteinExistence type="predicted"/>
<gene>
    <name evidence="2" type="ORF">C2845_PM04G06810</name>
</gene>
<evidence type="ECO:0000256" key="1">
    <source>
        <dbReference type="SAM" id="MobiDB-lite"/>
    </source>
</evidence>